<feature type="transmembrane region" description="Helical" evidence="6">
    <location>
        <begin position="241"/>
        <end position="267"/>
    </location>
</feature>
<dbReference type="Proteomes" id="UP000249066">
    <property type="component" value="Unassembled WGS sequence"/>
</dbReference>
<proteinExistence type="inferred from homology"/>
<feature type="transmembrane region" description="Helical" evidence="6">
    <location>
        <begin position="64"/>
        <end position="88"/>
    </location>
</feature>
<evidence type="ECO:0000256" key="2">
    <source>
        <dbReference type="ARBA" id="ARBA00009773"/>
    </source>
</evidence>
<gene>
    <name evidence="7" type="ORF">DI623_10585</name>
</gene>
<protein>
    <submittedName>
        <fullName evidence="7">AI-2E family transporter</fullName>
    </submittedName>
</protein>
<dbReference type="AlphaFoldDB" id="A0A2W5A7Y4"/>
<comment type="similarity">
    <text evidence="2">Belongs to the autoinducer-2 exporter (AI-2E) (TC 2.A.86) family.</text>
</comment>
<evidence type="ECO:0000313" key="8">
    <source>
        <dbReference type="Proteomes" id="UP000249066"/>
    </source>
</evidence>
<dbReference type="EMBL" id="QFNN01000063">
    <property type="protein sequence ID" value="PZO89337.1"/>
    <property type="molecule type" value="Genomic_DNA"/>
</dbReference>
<organism evidence="7 8">
    <name type="scientific">Sphingomonas sanxanigenens</name>
    <dbReference type="NCBI Taxonomy" id="397260"/>
    <lineage>
        <taxon>Bacteria</taxon>
        <taxon>Pseudomonadati</taxon>
        <taxon>Pseudomonadota</taxon>
        <taxon>Alphaproteobacteria</taxon>
        <taxon>Sphingomonadales</taxon>
        <taxon>Sphingomonadaceae</taxon>
        <taxon>Sphingomonas</taxon>
    </lineage>
</organism>
<dbReference type="Pfam" id="PF01594">
    <property type="entry name" value="AI-2E_transport"/>
    <property type="match status" value="1"/>
</dbReference>
<dbReference type="InterPro" id="IPR002549">
    <property type="entry name" value="AI-2E-like"/>
</dbReference>
<feature type="transmembrane region" description="Helical" evidence="6">
    <location>
        <begin position="307"/>
        <end position="340"/>
    </location>
</feature>
<feature type="transmembrane region" description="Helical" evidence="6">
    <location>
        <begin position="216"/>
        <end position="235"/>
    </location>
</feature>
<dbReference type="PANTHER" id="PTHR21716:SF61">
    <property type="entry name" value="BLR8064 PROTEIN"/>
    <property type="match status" value="1"/>
</dbReference>
<dbReference type="PANTHER" id="PTHR21716">
    <property type="entry name" value="TRANSMEMBRANE PROTEIN"/>
    <property type="match status" value="1"/>
</dbReference>
<dbReference type="GO" id="GO:0016020">
    <property type="term" value="C:membrane"/>
    <property type="evidence" value="ECO:0007669"/>
    <property type="project" value="UniProtKB-SubCell"/>
</dbReference>
<accession>A0A2W5A7Y4</accession>
<keyword evidence="4 6" id="KW-1133">Transmembrane helix</keyword>
<comment type="caution">
    <text evidence="7">The sequence shown here is derived from an EMBL/GenBank/DDBJ whole genome shotgun (WGS) entry which is preliminary data.</text>
</comment>
<evidence type="ECO:0000256" key="1">
    <source>
        <dbReference type="ARBA" id="ARBA00004141"/>
    </source>
</evidence>
<sequence length="349" mass="36854">MAAPSESRQRIARIVLAAALALFGLWVAHPFLPALLWALVITIAIGPVYARAEQRWPRLSRHLLPAIATLVIGLAVLLPIAAGLLQAIHEARDLAHWIADARANGIPAPQWIANLPFGERAVADWWAENLATPEGAQRQLGHLSDAAVLDQSRLIGSRILHHTTIFAFTLITLFFLLRDKDRIIAQMRRAGDRIFGPAGERIGIQIIKSIRGTIDGLVLVGIGEGVAMAIGYVVTGVPHPILLGALTAIAAMIPFGAALLIGIAAVLLLMQGSVAGAVGIVILGAAVIAIADHFVRPFLIGGATRLPFVWVLIGILGGVEAFGLLGLFVGPAVMAALILLWRELVGSAA</sequence>
<comment type="subcellular location">
    <subcellularLocation>
        <location evidence="1">Membrane</location>
        <topology evidence="1">Multi-pass membrane protein</topology>
    </subcellularLocation>
</comment>
<name>A0A2W5A7Y4_9SPHN</name>
<evidence type="ECO:0000256" key="5">
    <source>
        <dbReference type="ARBA" id="ARBA00023136"/>
    </source>
</evidence>
<keyword evidence="3 6" id="KW-0812">Transmembrane</keyword>
<feature type="transmembrane region" description="Helical" evidence="6">
    <location>
        <begin position="34"/>
        <end position="52"/>
    </location>
</feature>
<evidence type="ECO:0000256" key="4">
    <source>
        <dbReference type="ARBA" id="ARBA00022989"/>
    </source>
</evidence>
<feature type="transmembrane region" description="Helical" evidence="6">
    <location>
        <begin position="159"/>
        <end position="177"/>
    </location>
</feature>
<evidence type="ECO:0000256" key="6">
    <source>
        <dbReference type="SAM" id="Phobius"/>
    </source>
</evidence>
<feature type="transmembrane region" description="Helical" evidence="6">
    <location>
        <begin position="274"/>
        <end position="295"/>
    </location>
</feature>
<evidence type="ECO:0000313" key="7">
    <source>
        <dbReference type="EMBL" id="PZO89337.1"/>
    </source>
</evidence>
<keyword evidence="5 6" id="KW-0472">Membrane</keyword>
<evidence type="ECO:0000256" key="3">
    <source>
        <dbReference type="ARBA" id="ARBA00022692"/>
    </source>
</evidence>
<reference evidence="7 8" key="1">
    <citation type="submission" date="2017-08" db="EMBL/GenBank/DDBJ databases">
        <title>Infants hospitalized years apart are colonized by the same room-sourced microbial strains.</title>
        <authorList>
            <person name="Brooks B."/>
            <person name="Olm M.R."/>
            <person name="Firek B.A."/>
            <person name="Baker R."/>
            <person name="Thomas B.C."/>
            <person name="Morowitz M.J."/>
            <person name="Banfield J.F."/>
        </authorList>
    </citation>
    <scope>NUCLEOTIDE SEQUENCE [LARGE SCALE GENOMIC DNA]</scope>
    <source>
        <strain evidence="7">S2_018_000_R2_101</strain>
    </source>
</reference>
<feature type="transmembrane region" description="Helical" evidence="6">
    <location>
        <begin position="12"/>
        <end position="28"/>
    </location>
</feature>